<dbReference type="Proteomes" id="UP000198634">
    <property type="component" value="Unassembled WGS sequence"/>
</dbReference>
<evidence type="ECO:0000313" key="1">
    <source>
        <dbReference type="EMBL" id="SEQ48610.1"/>
    </source>
</evidence>
<name>A0A1H9GER9_9RHOB</name>
<dbReference type="AlphaFoldDB" id="A0A1H9GER9"/>
<protein>
    <submittedName>
        <fullName evidence="1">Uncharacterized protein</fullName>
    </submittedName>
</protein>
<sequence>MRLTFIGAPGGAQVDLNTGVIANDGYGTATIIGQPWELRGTAQADMFTGSLRDESFILEGGEGLDQLRYDLTGVENLNVDLEAIQATGLWGGVYS</sequence>
<proteinExistence type="predicted"/>
<dbReference type="EMBL" id="FOEP01000007">
    <property type="protein sequence ID" value="SEQ48610.1"/>
    <property type="molecule type" value="Genomic_DNA"/>
</dbReference>
<evidence type="ECO:0000313" key="2">
    <source>
        <dbReference type="Proteomes" id="UP000198634"/>
    </source>
</evidence>
<keyword evidence="2" id="KW-1185">Reference proteome</keyword>
<accession>A0A1H9GER9</accession>
<organism evidence="1 2">
    <name type="scientific">Thalassovita taeanensis</name>
    <dbReference type="NCBI Taxonomy" id="657014"/>
    <lineage>
        <taxon>Bacteria</taxon>
        <taxon>Pseudomonadati</taxon>
        <taxon>Pseudomonadota</taxon>
        <taxon>Alphaproteobacteria</taxon>
        <taxon>Rhodobacterales</taxon>
        <taxon>Roseobacteraceae</taxon>
        <taxon>Thalassovita</taxon>
    </lineage>
</organism>
<dbReference type="STRING" id="657014.SAMN04488092_107150"/>
<dbReference type="OrthoDB" id="7727094at2"/>
<gene>
    <name evidence="1" type="ORF">SAMN04488092_107150</name>
</gene>
<dbReference type="RefSeq" id="WP_090270054.1">
    <property type="nucleotide sequence ID" value="NZ_FOEP01000007.1"/>
</dbReference>
<reference evidence="1 2" key="1">
    <citation type="submission" date="2016-10" db="EMBL/GenBank/DDBJ databases">
        <authorList>
            <person name="de Groot N.N."/>
        </authorList>
    </citation>
    <scope>NUCLEOTIDE SEQUENCE [LARGE SCALE GENOMIC DNA]</scope>
    <source>
        <strain evidence="1 2">DSM 22007</strain>
    </source>
</reference>